<feature type="coiled-coil region" evidence="1">
    <location>
        <begin position="1078"/>
        <end position="1123"/>
    </location>
</feature>
<gene>
    <name evidence="4" type="ORF">GTA08_BOTSDO06859</name>
</gene>
<accession>A0A8H4N102</accession>
<evidence type="ECO:0000256" key="2">
    <source>
        <dbReference type="SAM" id="MobiDB-lite"/>
    </source>
</evidence>
<dbReference type="Proteomes" id="UP000572817">
    <property type="component" value="Unassembled WGS sequence"/>
</dbReference>
<evidence type="ECO:0000259" key="3">
    <source>
        <dbReference type="Pfam" id="PF22974"/>
    </source>
</evidence>
<sequence>MRHKAMGKHYGSFTPSLKFYAVWLLASLPQGVVPAASSRTLGNAPLLDLKAATKRSDTLRRSDKIQTTKFADLLYADADNTGSQNSVFYSRVQAQSNKQVLMLEDIEDQLDHIECTKSGIELGFPNEDIFTDAEDVISNLEGGYVIVAHAGCNQEGSRSVFQVDDVTASEDNMTITLVTTKKQWKEAFNHFSLDYGYSQEHHELRRHQYQRRQAAATSQAPASTQAPDTPGSSTAATSTSAFLSHTTILPSNASQATATSVALNLFHEEANTTFTLPPGLVMTLPNTHFTLGCRHCKTTGNLNLTQGGWELDWPDMDDIVEMDSVADVFKMGFVQLALNDFSAYIELQASPAESGGLVIPLFTAPAVGFRIPELGTAGIMFEPALTFNWALTGGIRMSYGFNLTIPSAIATLNFTDLDSSDIKGLENYTMEALPFQANISDINLQLHVALRPRIELAFGLFDNDLLAEAGTYLDLPIANINITQLASSHHNSNCENVEEPPADEADFHSTFSNLTHIAAGVDVGAGVDVRMQAQLPVLRDPAFATSWSIASMPATTLPTACLVYQTGAPAGAAFTPAATKLAAMKKEKQQSGGVLGEGSDSGASDSGVALNLTIGFDDANNDEPTTSPPAEAPSEPAADKPLEHEPTSTAPKRTSKSKKPARLTLSSDELLESLRAGNLPEDVNSEKADMPSRSALRRRTRRSMASSASAVSPPPHPWPQQPPAAVTTTTTTMYFGGVQHDAGSAGEGGAQREGERSRGGGEVSASESDLESHGEKGESEAEGEGEGGKAEGIERWMRDQQPPGAAEGGGKPADEGYGSEELDEGARRTLEEEPVKVRLEISIPKSSLLSSAETKQPARVEDDEHQAETETEEGDESVPPTDAEEAGFTPWLSNTARYFWSTLDRAYELHVDDRNEESRGLILETLMRGSVPIACRCQLLQLLACLMPWEQGQDCLNEAEELCQEMDRLVPYSEQVTELRTKNADLRSALQEEHAIPDDDDEPKEGDEKTAVLAEENEETEESHIAKALPDGPPKASGQKLVKAKKTAQNNVTPLKTVKKSWKKIFDKLKGKNTGIVISKEKRQANKRRKEIRQHMKELRDKLDKLAAQLRDILDELDRCTKEEQELTDFIEELL</sequence>
<feature type="region of interest" description="Disordered" evidence="2">
    <location>
        <begin position="615"/>
        <end position="833"/>
    </location>
</feature>
<protein>
    <recommendedName>
        <fullName evidence="3">DUF7029 domain-containing protein</fullName>
    </recommendedName>
</protein>
<feature type="region of interest" description="Disordered" evidence="2">
    <location>
        <begin position="1014"/>
        <end position="1037"/>
    </location>
</feature>
<dbReference type="OrthoDB" id="5382170at2759"/>
<feature type="compositionally biased region" description="Basic and acidic residues" evidence="2">
    <location>
        <begin position="750"/>
        <end position="759"/>
    </location>
</feature>
<feature type="compositionally biased region" description="Basic and acidic residues" evidence="2">
    <location>
        <begin position="637"/>
        <end position="646"/>
    </location>
</feature>
<reference evidence="4" key="1">
    <citation type="submission" date="2020-04" db="EMBL/GenBank/DDBJ databases">
        <title>Genome Assembly and Annotation of Botryosphaeria dothidea sdau 11-99, a Latent Pathogen of Apple Fruit Ring Rot in China.</title>
        <authorList>
            <person name="Yu C."/>
            <person name="Diao Y."/>
            <person name="Lu Q."/>
            <person name="Zhao J."/>
            <person name="Cui S."/>
            <person name="Peng C."/>
            <person name="He B."/>
            <person name="Liu H."/>
        </authorList>
    </citation>
    <scope>NUCLEOTIDE SEQUENCE [LARGE SCALE GENOMIC DNA]</scope>
    <source>
        <strain evidence="4">Sdau11-99</strain>
    </source>
</reference>
<proteinExistence type="predicted"/>
<feature type="compositionally biased region" description="Basic and acidic residues" evidence="2">
    <location>
        <begin position="856"/>
        <end position="868"/>
    </location>
</feature>
<feature type="compositionally biased region" description="Pro residues" evidence="2">
    <location>
        <begin position="712"/>
        <end position="722"/>
    </location>
</feature>
<feature type="region of interest" description="Disordered" evidence="2">
    <location>
        <begin position="848"/>
        <end position="888"/>
    </location>
</feature>
<feature type="compositionally biased region" description="Low complexity" evidence="2">
    <location>
        <begin position="723"/>
        <end position="732"/>
    </location>
</feature>
<dbReference type="Pfam" id="PF22974">
    <property type="entry name" value="DUF7029"/>
    <property type="match status" value="1"/>
</dbReference>
<feature type="region of interest" description="Disordered" evidence="2">
    <location>
        <begin position="202"/>
        <end position="237"/>
    </location>
</feature>
<feature type="compositionally biased region" description="Basic and acidic residues" evidence="2">
    <location>
        <begin position="770"/>
        <end position="779"/>
    </location>
</feature>
<dbReference type="InterPro" id="IPR054293">
    <property type="entry name" value="DUF7029"/>
</dbReference>
<dbReference type="AlphaFoldDB" id="A0A8H4N102"/>
<keyword evidence="5" id="KW-1185">Reference proteome</keyword>
<organism evidence="4 5">
    <name type="scientific">Botryosphaeria dothidea</name>
    <dbReference type="NCBI Taxonomy" id="55169"/>
    <lineage>
        <taxon>Eukaryota</taxon>
        <taxon>Fungi</taxon>
        <taxon>Dikarya</taxon>
        <taxon>Ascomycota</taxon>
        <taxon>Pezizomycotina</taxon>
        <taxon>Dothideomycetes</taxon>
        <taxon>Dothideomycetes incertae sedis</taxon>
        <taxon>Botryosphaeriales</taxon>
        <taxon>Botryosphaeriaceae</taxon>
        <taxon>Botryosphaeria</taxon>
    </lineage>
</organism>
<evidence type="ECO:0000313" key="5">
    <source>
        <dbReference type="Proteomes" id="UP000572817"/>
    </source>
</evidence>
<feature type="compositionally biased region" description="Basic and acidic residues" evidence="2">
    <location>
        <begin position="786"/>
        <end position="798"/>
    </location>
</feature>
<comment type="caution">
    <text evidence="4">The sequence shown here is derived from an EMBL/GenBank/DDBJ whole genome shotgun (WGS) entry which is preliminary data.</text>
</comment>
<keyword evidence="1" id="KW-0175">Coiled coil</keyword>
<feature type="compositionally biased region" description="Low complexity" evidence="2">
    <location>
        <begin position="211"/>
        <end position="237"/>
    </location>
</feature>
<feature type="compositionally biased region" description="Basic and acidic residues" evidence="2">
    <location>
        <begin position="824"/>
        <end position="833"/>
    </location>
</feature>
<name>A0A8H4N102_9PEZI</name>
<feature type="domain" description="DUF7029" evidence="3">
    <location>
        <begin position="94"/>
        <end position="191"/>
    </location>
</feature>
<dbReference type="EMBL" id="WWBZ02000040">
    <property type="protein sequence ID" value="KAF4304945.1"/>
    <property type="molecule type" value="Genomic_DNA"/>
</dbReference>
<evidence type="ECO:0000313" key="4">
    <source>
        <dbReference type="EMBL" id="KAF4304945.1"/>
    </source>
</evidence>
<evidence type="ECO:0000256" key="1">
    <source>
        <dbReference type="SAM" id="Coils"/>
    </source>
</evidence>